<reference evidence="2" key="1">
    <citation type="journal article" date="2023" name="IScience">
        <title>Live-bearing cockroach genome reveals convergent evolutionary mechanisms linked to viviparity in insects and beyond.</title>
        <authorList>
            <person name="Fouks B."/>
            <person name="Harrison M.C."/>
            <person name="Mikhailova A.A."/>
            <person name="Marchal E."/>
            <person name="English S."/>
            <person name="Carruthers M."/>
            <person name="Jennings E.C."/>
            <person name="Chiamaka E.L."/>
            <person name="Frigard R.A."/>
            <person name="Pippel M."/>
            <person name="Attardo G.M."/>
            <person name="Benoit J.B."/>
            <person name="Bornberg-Bauer E."/>
            <person name="Tobe S.S."/>
        </authorList>
    </citation>
    <scope>NUCLEOTIDE SEQUENCE</scope>
    <source>
        <strain evidence="2">Stay&amp;Tobe</strain>
    </source>
</reference>
<organism evidence="2 3">
    <name type="scientific">Diploptera punctata</name>
    <name type="common">Pacific beetle cockroach</name>
    <dbReference type="NCBI Taxonomy" id="6984"/>
    <lineage>
        <taxon>Eukaryota</taxon>
        <taxon>Metazoa</taxon>
        <taxon>Ecdysozoa</taxon>
        <taxon>Arthropoda</taxon>
        <taxon>Hexapoda</taxon>
        <taxon>Insecta</taxon>
        <taxon>Pterygota</taxon>
        <taxon>Neoptera</taxon>
        <taxon>Polyneoptera</taxon>
        <taxon>Dictyoptera</taxon>
        <taxon>Blattodea</taxon>
        <taxon>Blaberoidea</taxon>
        <taxon>Blaberidae</taxon>
        <taxon>Diplopterinae</taxon>
        <taxon>Diploptera</taxon>
    </lineage>
</organism>
<gene>
    <name evidence="2" type="ORF">L9F63_013785</name>
</gene>
<evidence type="ECO:0000313" key="2">
    <source>
        <dbReference type="EMBL" id="KAJ9594925.1"/>
    </source>
</evidence>
<comment type="caution">
    <text evidence="2">The sequence shown here is derived from an EMBL/GenBank/DDBJ whole genome shotgun (WGS) entry which is preliminary data.</text>
</comment>
<proteinExistence type="predicted"/>
<evidence type="ECO:0000256" key="1">
    <source>
        <dbReference type="SAM" id="MobiDB-lite"/>
    </source>
</evidence>
<evidence type="ECO:0000313" key="3">
    <source>
        <dbReference type="Proteomes" id="UP001233999"/>
    </source>
</evidence>
<protein>
    <submittedName>
        <fullName evidence="2">Uncharacterized protein</fullName>
    </submittedName>
</protein>
<dbReference type="AlphaFoldDB" id="A0AAD8ELD1"/>
<dbReference type="Proteomes" id="UP001233999">
    <property type="component" value="Unassembled WGS sequence"/>
</dbReference>
<dbReference type="EMBL" id="JASPKZ010002704">
    <property type="protein sequence ID" value="KAJ9594925.1"/>
    <property type="molecule type" value="Genomic_DNA"/>
</dbReference>
<reference evidence="2" key="2">
    <citation type="submission" date="2023-05" db="EMBL/GenBank/DDBJ databases">
        <authorList>
            <person name="Fouks B."/>
        </authorList>
    </citation>
    <scope>NUCLEOTIDE SEQUENCE</scope>
    <source>
        <strain evidence="2">Stay&amp;Tobe</strain>
        <tissue evidence="2">Testes</tissue>
    </source>
</reference>
<accession>A0AAD8ELD1</accession>
<feature type="region of interest" description="Disordered" evidence="1">
    <location>
        <begin position="1"/>
        <end position="56"/>
    </location>
</feature>
<keyword evidence="3" id="KW-1185">Reference proteome</keyword>
<sequence length="113" mass="12869">MLDIYPMMEDSQPQASSNKVRPRGRPPGHGFGHVRFPHSERGRLPPDQVAESSETKHQMIVHLNLYPKKKKQPSISSRNDDIPTYHVDVTNCWRTKTDIGERFGRGGCCSKVQ</sequence>
<name>A0AAD8ELD1_DIPPU</name>